<sequence length="166" mass="18401">MAETENKGKLKRSYLMHFIDASFGSKEPSWFLIGRDVEDMSVELNPDTDTIKNILDETVTDDKGYEPSAAVDTYYANTDDSIYAKIKNIALNRLTGDECKTKILEVLVDKTTGPYDAWIEDCIVKPQSYGGPQGGVNIPYNISFDGNRKQGTATIVDKVPTFTATV</sequence>
<evidence type="ECO:0008006" key="2">
    <source>
        <dbReference type="Google" id="ProtNLM"/>
    </source>
</evidence>
<organism evidence="1">
    <name type="scientific">Siphoviridae sp. cto6l14</name>
    <dbReference type="NCBI Taxonomy" id="2827590"/>
    <lineage>
        <taxon>Viruses</taxon>
        <taxon>Duplodnaviria</taxon>
        <taxon>Heunggongvirae</taxon>
        <taxon>Uroviricota</taxon>
        <taxon>Caudoviricetes</taxon>
    </lineage>
</organism>
<name>A0A8S5LPK0_9CAUD</name>
<dbReference type="EMBL" id="BK015887">
    <property type="protein sequence ID" value="DAD71763.1"/>
    <property type="molecule type" value="Genomic_DNA"/>
</dbReference>
<proteinExistence type="predicted"/>
<protein>
    <recommendedName>
        <fullName evidence="2">Tail tube protein</fullName>
    </recommendedName>
</protein>
<accession>A0A8S5LPK0</accession>
<reference evidence="1" key="1">
    <citation type="journal article" date="2021" name="Proc. Natl. Acad. Sci. U.S.A.">
        <title>A Catalog of Tens of Thousands of Viruses from Human Metagenomes Reveals Hidden Associations with Chronic Diseases.</title>
        <authorList>
            <person name="Tisza M.J."/>
            <person name="Buck C.B."/>
        </authorList>
    </citation>
    <scope>NUCLEOTIDE SEQUENCE</scope>
    <source>
        <strain evidence="1">Cto6l14</strain>
    </source>
</reference>
<evidence type="ECO:0000313" key="1">
    <source>
        <dbReference type="EMBL" id="DAD71763.1"/>
    </source>
</evidence>